<reference evidence="6 7" key="2">
    <citation type="submission" date="2022-06" db="EMBL/GenBank/DDBJ databases">
        <title>Genomic Encyclopedia of Type Strains, Phase I: the one thousand microbial genomes (KMG-I) project.</title>
        <authorList>
            <person name="Kyrpides N."/>
        </authorList>
    </citation>
    <scope>NUCLEOTIDE SEQUENCE [LARGE SCALE GENOMIC DNA]</scope>
    <source>
        <strain evidence="6 7">DSM 43889</strain>
    </source>
</reference>
<evidence type="ECO:0000256" key="5">
    <source>
        <dbReference type="SAM" id="SignalP"/>
    </source>
</evidence>
<dbReference type="PIRSF" id="PIRSF001227">
    <property type="entry name" value="Pen_acylase"/>
    <property type="match status" value="1"/>
</dbReference>
<dbReference type="Proteomes" id="UP000791080">
    <property type="component" value="Unassembled WGS sequence"/>
</dbReference>
<dbReference type="PANTHER" id="PTHR34218">
    <property type="entry name" value="PEPTIDASE S45 PENICILLIN AMIDASE"/>
    <property type="match status" value="1"/>
</dbReference>
<evidence type="ECO:0000256" key="2">
    <source>
        <dbReference type="ARBA" id="ARBA00022801"/>
    </source>
</evidence>
<gene>
    <name evidence="6" type="ORF">G443_004322</name>
</gene>
<keyword evidence="7" id="KW-1185">Reference proteome</keyword>
<dbReference type="Gene3D" id="3.60.20.10">
    <property type="entry name" value="Glutamine Phosphoribosylpyrophosphate, subunit 1, domain 1"/>
    <property type="match status" value="1"/>
</dbReference>
<proteinExistence type="inferred from homology"/>
<reference evidence="6 7" key="1">
    <citation type="submission" date="2013-07" db="EMBL/GenBank/DDBJ databases">
        <authorList>
            <consortium name="DOE Joint Genome Institute"/>
            <person name="Reeve W."/>
            <person name="Huntemann M."/>
            <person name="Han J."/>
            <person name="Chen A."/>
            <person name="Kyrpides N."/>
            <person name="Mavromatis K."/>
            <person name="Markowitz V."/>
            <person name="Palaniappan K."/>
            <person name="Ivanova N."/>
            <person name="Schaumberg A."/>
            <person name="Pati A."/>
            <person name="Liolios K."/>
            <person name="Nordberg H.P."/>
            <person name="Cantor M.N."/>
            <person name="Hua S.X."/>
            <person name="Woyke T."/>
        </authorList>
    </citation>
    <scope>NUCLEOTIDE SEQUENCE [LARGE SCALE GENOMIC DNA]</scope>
    <source>
        <strain evidence="6 7">DSM 43889</strain>
    </source>
</reference>
<dbReference type="Gene3D" id="1.10.439.10">
    <property type="entry name" value="Penicillin Amidohydrolase, domain 1"/>
    <property type="match status" value="1"/>
</dbReference>
<feature type="compositionally biased region" description="Basic and acidic residues" evidence="4">
    <location>
        <begin position="761"/>
        <end position="770"/>
    </location>
</feature>
<dbReference type="CDD" id="cd03747">
    <property type="entry name" value="Ntn_PGA_like"/>
    <property type="match status" value="1"/>
</dbReference>
<dbReference type="Gene3D" id="1.10.1400.10">
    <property type="match status" value="1"/>
</dbReference>
<keyword evidence="3" id="KW-0865">Zymogen</keyword>
<sequence length="800" mass="88206">MRIPSTGRDPAARWRRRTTAVALVALLPVTASGAADGEEGAGTTVTLPGLSEEVEILVDEWGIPHIFAANTDDLYLAQGFNAARDRLFQIDLWRKRGLGELSSDLGPDYVEQDRAARLFLYDGDMEAEWASYGPDAERTVTAFVTGINAYVDWLEENPDQLPPEFAELGYEPSRWAPEDVVRIRSHGLTRNLTSEVARARVACAEGTDADLVRRGLEPDWTTEVPDGLDPCAIGDEVLDTFRLATSGVAFSDGEVRVLEAEDPTVVGSNNWVVAPERTSTGRPILANDPHRAYSAPALRYVTHLSAPGLDVIGAGEPALPGVSIGHNGTAAFGLTIFSIDQEDLYVYELDPADHDRYRYGDGWERVEVEEQRIEVAGEDAVTVETRHTRHGPLIHVDEDRDLGYAVRTAWSEPGMSPYLGSLAYQGARSFDEFEEAMRTWGAPTENQVYADVSGEIGWVPGGLAPERSGYDGLLPVPGDGRYEWTGFHDGAELPRSRNPAEGYVATANEMNLPPDFPHEEYGLGYEWTNPFRFQRITEVLAQDTDHGLADSAALQLDQLSLPARRITALLPGLEPGDAITSRARDLLVGWDHVETADSGPAALFEVWLSRHLGPEFVRLAAPEAAEIIEQPDTLVLVEELENPGRWLDQEERDELLLTTLRAAYRETGELLGGNDRRWEWGRLQHTLFAHPVGRGGAEDDPASLDVGPFPRGGSKDTVNQSSYRVSDFRQTNGPSFRMVLDVGEWDRSLVINGPGQSGDPDSPHYRDHAEPWRDGEFVPLLYSRAEIERHVGERIVLLPG</sequence>
<comment type="caution">
    <text evidence="6">The sequence shown here is derived from an EMBL/GenBank/DDBJ whole genome shotgun (WGS) entry which is preliminary data.</text>
</comment>
<evidence type="ECO:0000256" key="1">
    <source>
        <dbReference type="ARBA" id="ARBA00006586"/>
    </source>
</evidence>
<evidence type="ECO:0000313" key="6">
    <source>
        <dbReference type="EMBL" id="MCP2334052.1"/>
    </source>
</evidence>
<feature type="region of interest" description="Disordered" evidence="4">
    <location>
        <begin position="751"/>
        <end position="770"/>
    </location>
</feature>
<dbReference type="InterPro" id="IPR043147">
    <property type="entry name" value="Penicillin_amidase_A-knob"/>
</dbReference>
<dbReference type="SUPFAM" id="SSF56235">
    <property type="entry name" value="N-terminal nucleophile aminohydrolases (Ntn hydrolases)"/>
    <property type="match status" value="1"/>
</dbReference>
<name>A0ABT1JNX4_ACTCY</name>
<dbReference type="RefSeq" id="WP_051313883.1">
    <property type="nucleotide sequence ID" value="NZ_AUBJ02000001.1"/>
</dbReference>
<dbReference type="Pfam" id="PF01804">
    <property type="entry name" value="Penicil_amidase"/>
    <property type="match status" value="1"/>
</dbReference>
<dbReference type="InterPro" id="IPR029055">
    <property type="entry name" value="Ntn_hydrolases_N"/>
</dbReference>
<keyword evidence="5" id="KW-0732">Signal</keyword>
<dbReference type="InterPro" id="IPR023343">
    <property type="entry name" value="Penicillin_amidase_dom1"/>
</dbReference>
<feature type="signal peptide" evidence="5">
    <location>
        <begin position="1"/>
        <end position="34"/>
    </location>
</feature>
<accession>A0ABT1JNX4</accession>
<dbReference type="Gene3D" id="2.30.120.10">
    <property type="match status" value="1"/>
</dbReference>
<dbReference type="InterPro" id="IPR043146">
    <property type="entry name" value="Penicillin_amidase_N_B-knob"/>
</dbReference>
<organism evidence="6 7">
    <name type="scientific">Actinoalloteichus caeruleus DSM 43889</name>
    <dbReference type="NCBI Taxonomy" id="1120930"/>
    <lineage>
        <taxon>Bacteria</taxon>
        <taxon>Bacillati</taxon>
        <taxon>Actinomycetota</taxon>
        <taxon>Actinomycetes</taxon>
        <taxon>Pseudonocardiales</taxon>
        <taxon>Pseudonocardiaceae</taxon>
        <taxon>Actinoalloteichus</taxon>
        <taxon>Actinoalloteichus cyanogriseus</taxon>
    </lineage>
</organism>
<dbReference type="InterPro" id="IPR002692">
    <property type="entry name" value="S45"/>
</dbReference>
<feature type="chain" id="PRO_5046939616" evidence="5">
    <location>
        <begin position="35"/>
        <end position="800"/>
    </location>
</feature>
<evidence type="ECO:0000313" key="7">
    <source>
        <dbReference type="Proteomes" id="UP000791080"/>
    </source>
</evidence>
<comment type="similarity">
    <text evidence="1">Belongs to the peptidase S45 family.</text>
</comment>
<evidence type="ECO:0000256" key="4">
    <source>
        <dbReference type="SAM" id="MobiDB-lite"/>
    </source>
</evidence>
<keyword evidence="2" id="KW-0378">Hydrolase</keyword>
<dbReference type="PANTHER" id="PTHR34218:SF4">
    <property type="entry name" value="ACYL-HOMOSERINE LACTONE ACYLASE QUIP"/>
    <property type="match status" value="1"/>
</dbReference>
<protein>
    <submittedName>
        <fullName evidence="6">Penicillin amidase</fullName>
    </submittedName>
</protein>
<dbReference type="EMBL" id="AUBJ02000001">
    <property type="protein sequence ID" value="MCP2334052.1"/>
    <property type="molecule type" value="Genomic_DNA"/>
</dbReference>
<dbReference type="InterPro" id="IPR014395">
    <property type="entry name" value="Pen/GL7ACA/AHL_acylase"/>
</dbReference>
<evidence type="ECO:0000256" key="3">
    <source>
        <dbReference type="ARBA" id="ARBA00023145"/>
    </source>
</evidence>